<dbReference type="AlphaFoldDB" id="A0A915INA6"/>
<feature type="region of interest" description="Disordered" evidence="1">
    <location>
        <begin position="224"/>
        <end position="249"/>
    </location>
</feature>
<dbReference type="InterPro" id="IPR051182">
    <property type="entry name" value="Euk_NMN_adenylyltrnsfrase"/>
</dbReference>
<reference evidence="3" key="1">
    <citation type="submission" date="2022-11" db="UniProtKB">
        <authorList>
            <consortium name="WormBaseParasite"/>
        </authorList>
    </citation>
    <scope>IDENTIFICATION</scope>
</reference>
<dbReference type="SUPFAM" id="SSF52374">
    <property type="entry name" value="Nucleotidylyl transferase"/>
    <property type="match status" value="1"/>
</dbReference>
<dbReference type="GO" id="GO:0004515">
    <property type="term" value="F:nicotinate-nucleotide adenylyltransferase activity"/>
    <property type="evidence" value="ECO:0007669"/>
    <property type="project" value="TreeGrafter"/>
</dbReference>
<keyword evidence="2" id="KW-1185">Reference proteome</keyword>
<feature type="compositionally biased region" description="Basic and acidic residues" evidence="1">
    <location>
        <begin position="231"/>
        <end position="249"/>
    </location>
</feature>
<feature type="compositionally biased region" description="Polar residues" evidence="1">
    <location>
        <begin position="277"/>
        <end position="286"/>
    </location>
</feature>
<dbReference type="WBParaSite" id="nRc.2.0.1.t15456-RA">
    <property type="protein sequence ID" value="nRc.2.0.1.t15456-RA"/>
    <property type="gene ID" value="nRc.2.0.1.g15456"/>
</dbReference>
<sequence length="286" mass="32714">MTPKVALLACGSFNPPTNAHLRMFGLGCFSTSSKYATLILRDIIVDKVSGRGLVDDWECSLNEWCRTLLVLRHFKKQLVAKYSNLNEKEENTSSDSNDNEPSNKKFRLHSSGNDLKLMILCGSDFLESFAVPALWLKEDIEEIVRDFGLVVIYREGTNPYKFVYDHEVLYKHQSNIHIVHEWIVNDVSSTKVRLALSRGESVRYLIPDKVVDYINENRLYSPHDGPCLNSKESKSNDTKPKGSKINDDEAKVEQINNNIEKEEAHQRTRMKNKYIVKSSTNVKSTL</sequence>
<dbReference type="Proteomes" id="UP000887565">
    <property type="component" value="Unplaced"/>
</dbReference>
<evidence type="ECO:0000256" key="1">
    <source>
        <dbReference type="SAM" id="MobiDB-lite"/>
    </source>
</evidence>
<dbReference type="InterPro" id="IPR014729">
    <property type="entry name" value="Rossmann-like_a/b/a_fold"/>
</dbReference>
<dbReference type="GO" id="GO:0000309">
    <property type="term" value="F:nicotinamide-nucleotide adenylyltransferase activity"/>
    <property type="evidence" value="ECO:0007669"/>
    <property type="project" value="TreeGrafter"/>
</dbReference>
<dbReference type="PANTHER" id="PTHR12039">
    <property type="entry name" value="NICOTINAMIDE MONONUCLEOTIDE ADENYLYLTRANSFERASE"/>
    <property type="match status" value="1"/>
</dbReference>
<dbReference type="Gene3D" id="3.40.50.620">
    <property type="entry name" value="HUPs"/>
    <property type="match status" value="1"/>
</dbReference>
<organism evidence="2 3">
    <name type="scientific">Romanomermis culicivorax</name>
    <name type="common">Nematode worm</name>
    <dbReference type="NCBI Taxonomy" id="13658"/>
    <lineage>
        <taxon>Eukaryota</taxon>
        <taxon>Metazoa</taxon>
        <taxon>Ecdysozoa</taxon>
        <taxon>Nematoda</taxon>
        <taxon>Enoplea</taxon>
        <taxon>Dorylaimia</taxon>
        <taxon>Mermithida</taxon>
        <taxon>Mermithoidea</taxon>
        <taxon>Mermithidae</taxon>
        <taxon>Romanomermis</taxon>
    </lineage>
</organism>
<name>A0A915INA6_ROMCU</name>
<dbReference type="PANTHER" id="PTHR12039:SF0">
    <property type="entry name" value="NICOTINAMIDE-NUCLEOTIDE ADENYLYLTRANSFERASE"/>
    <property type="match status" value="1"/>
</dbReference>
<evidence type="ECO:0000313" key="2">
    <source>
        <dbReference type="Proteomes" id="UP000887565"/>
    </source>
</evidence>
<dbReference type="GO" id="GO:0009435">
    <property type="term" value="P:NAD+ biosynthetic process"/>
    <property type="evidence" value="ECO:0007669"/>
    <property type="project" value="TreeGrafter"/>
</dbReference>
<protein>
    <submittedName>
        <fullName evidence="3">Cytidyltransferase-like domain-containing protein</fullName>
    </submittedName>
</protein>
<proteinExistence type="predicted"/>
<accession>A0A915INA6</accession>
<feature type="region of interest" description="Disordered" evidence="1">
    <location>
        <begin position="261"/>
        <end position="286"/>
    </location>
</feature>
<evidence type="ECO:0000313" key="3">
    <source>
        <dbReference type="WBParaSite" id="nRc.2.0.1.t15456-RA"/>
    </source>
</evidence>
<dbReference type="OMA" id="HIVHEWI"/>